<dbReference type="SUPFAM" id="SSF55073">
    <property type="entry name" value="Nucleotide cyclase"/>
    <property type="match status" value="1"/>
</dbReference>
<dbReference type="SMART" id="SM00091">
    <property type="entry name" value="PAS"/>
    <property type="match status" value="1"/>
</dbReference>
<dbReference type="EMBL" id="UOFM01000540">
    <property type="protein sequence ID" value="VAW83395.1"/>
    <property type="molecule type" value="Genomic_DNA"/>
</dbReference>
<evidence type="ECO:0000259" key="5">
    <source>
        <dbReference type="PROSITE" id="PS50883"/>
    </source>
</evidence>
<dbReference type="SUPFAM" id="SSF55785">
    <property type="entry name" value="PYP-like sensor domain (PAS domain)"/>
    <property type="match status" value="1"/>
</dbReference>
<evidence type="ECO:0000259" key="7">
    <source>
        <dbReference type="PROSITE" id="PS50887"/>
    </source>
</evidence>
<proteinExistence type="predicted"/>
<keyword evidence="1" id="KW-1133">Transmembrane helix</keyword>
<dbReference type="InterPro" id="IPR000160">
    <property type="entry name" value="GGDEF_dom"/>
</dbReference>
<dbReference type="FunFam" id="3.30.70.270:FF:000001">
    <property type="entry name" value="Diguanylate cyclase domain protein"/>
    <property type="match status" value="1"/>
</dbReference>
<evidence type="ECO:0000259" key="4">
    <source>
        <dbReference type="PROSITE" id="PS50165"/>
    </source>
</evidence>
<evidence type="ECO:0000313" key="8">
    <source>
        <dbReference type="EMBL" id="VAW83395.1"/>
    </source>
</evidence>
<dbReference type="CDD" id="cd06225">
    <property type="entry name" value="HAMP"/>
    <property type="match status" value="1"/>
</dbReference>
<dbReference type="InterPro" id="IPR029787">
    <property type="entry name" value="Nucleotide_cyclase"/>
</dbReference>
<dbReference type="Pfam" id="PF00989">
    <property type="entry name" value="PAS"/>
    <property type="match status" value="1"/>
</dbReference>
<dbReference type="GO" id="GO:0009381">
    <property type="term" value="F:excinuclease ABC activity"/>
    <property type="evidence" value="ECO:0007669"/>
    <property type="project" value="InterPro"/>
</dbReference>
<dbReference type="GO" id="GO:0007165">
    <property type="term" value="P:signal transduction"/>
    <property type="evidence" value="ECO:0007669"/>
    <property type="project" value="InterPro"/>
</dbReference>
<dbReference type="SMART" id="SM00267">
    <property type="entry name" value="GGDEF"/>
    <property type="match status" value="1"/>
</dbReference>
<dbReference type="Pfam" id="PF00990">
    <property type="entry name" value="GGDEF"/>
    <property type="match status" value="1"/>
</dbReference>
<dbReference type="InterPro" id="IPR052155">
    <property type="entry name" value="Biofilm_reg_signaling"/>
</dbReference>
<feature type="domain" description="PAS" evidence="2">
    <location>
        <begin position="253"/>
        <end position="326"/>
    </location>
</feature>
<feature type="transmembrane region" description="Helical" evidence="1">
    <location>
        <begin position="162"/>
        <end position="181"/>
    </location>
</feature>
<name>A0A3B0YR63_9ZZZZ</name>
<dbReference type="Gene3D" id="3.20.20.450">
    <property type="entry name" value="EAL domain"/>
    <property type="match status" value="1"/>
</dbReference>
<dbReference type="NCBIfam" id="TIGR00254">
    <property type="entry name" value="GGDEF"/>
    <property type="match status" value="1"/>
</dbReference>
<dbReference type="InterPro" id="IPR035919">
    <property type="entry name" value="EAL_sf"/>
</dbReference>
<dbReference type="AlphaFoldDB" id="A0A3B0YR63"/>
<keyword evidence="1" id="KW-0812">Transmembrane</keyword>
<dbReference type="PANTHER" id="PTHR44757:SF4">
    <property type="entry name" value="DIGUANYLATE CYCLASE DGCE-RELATED"/>
    <property type="match status" value="1"/>
</dbReference>
<dbReference type="PANTHER" id="PTHR44757">
    <property type="entry name" value="DIGUANYLATE CYCLASE DGCP"/>
    <property type="match status" value="1"/>
</dbReference>
<dbReference type="PROSITE" id="PS50113">
    <property type="entry name" value="PAC"/>
    <property type="match status" value="1"/>
</dbReference>
<dbReference type="PROSITE" id="PS50165">
    <property type="entry name" value="UVRC"/>
    <property type="match status" value="1"/>
</dbReference>
<feature type="domain" description="GGDEF" evidence="7">
    <location>
        <begin position="415"/>
        <end position="548"/>
    </location>
</feature>
<dbReference type="InterPro" id="IPR035965">
    <property type="entry name" value="PAS-like_dom_sf"/>
</dbReference>
<dbReference type="PROSITE" id="PS50883">
    <property type="entry name" value="EAL"/>
    <property type="match status" value="1"/>
</dbReference>
<dbReference type="Pfam" id="PF00563">
    <property type="entry name" value="EAL"/>
    <property type="match status" value="1"/>
</dbReference>
<dbReference type="Gene3D" id="6.10.340.10">
    <property type="match status" value="1"/>
</dbReference>
<dbReference type="InterPro" id="IPR001162">
    <property type="entry name" value="UvrC_RNase_H_dom"/>
</dbReference>
<feature type="domain" description="EAL" evidence="5">
    <location>
        <begin position="559"/>
        <end position="815"/>
    </location>
</feature>
<dbReference type="Gene3D" id="3.30.450.20">
    <property type="entry name" value="PAS domain"/>
    <property type="match status" value="1"/>
</dbReference>
<accession>A0A3B0YR63</accession>
<protein>
    <submittedName>
        <fullName evidence="8">Diguanylate cyclase/phosphodiesterase (GGDEF &amp; EAL domains) with PAS/PAC sensor(S)</fullName>
    </submittedName>
</protein>
<dbReference type="InterPro" id="IPR000700">
    <property type="entry name" value="PAS-assoc_C"/>
</dbReference>
<dbReference type="InterPro" id="IPR003660">
    <property type="entry name" value="HAMP_dom"/>
</dbReference>
<dbReference type="NCBIfam" id="TIGR00229">
    <property type="entry name" value="sensory_box"/>
    <property type="match status" value="1"/>
</dbReference>
<feature type="domain" description="UvrC family homology region profile" evidence="4">
    <location>
        <begin position="323"/>
        <end position="501"/>
    </location>
</feature>
<dbReference type="GO" id="GO:0006355">
    <property type="term" value="P:regulation of DNA-templated transcription"/>
    <property type="evidence" value="ECO:0007669"/>
    <property type="project" value="InterPro"/>
</dbReference>
<dbReference type="CDD" id="cd01948">
    <property type="entry name" value="EAL"/>
    <property type="match status" value="1"/>
</dbReference>
<sequence>MPDAAGAEVGRIEVITPPHNGAVHVGLPLKIAGIVFWGLVTIGLLMVAAAMPWMDQIATLEHDTLPRQVVMSIQERFEDDPDITRDSLQKPLLSLMQEHGIPAVRVERGANILIFGKPRDDLDIYTATFPITDFQGNETESIIVTVYQQKVEQIQLKRKKQLMLALGTSFFAFGLIIQWILQKVITRPFHQMIETAESCSRGNSARFDETRSDEFGYLSRFINKAMATLEARQCELGDALQRAKASEHALFEEKRRAEVTLNSIAEGVITTDQNGKIRFMNPVAETLSGWTQYEATGRPIDDIIHLIDEQTGDSIPCAISGSLRSNQVERNLQGRMLVRKGGEEIAVAESAAPMHDAAGNIVGAVLVFDDVRQTRELTRQLSHQASHDALTGLLNRREFEHHLQQALESTRNNSACYALYYIDLDQFKIVNDTCGHTAGDELLRELGALLKRKLRDSDIIARLGGDEFGVLLQGCTMEDAEILAGEVRQAIRALHFVWDGKTFEIGASIGIVPLSASTQSVAEALSSADVACYAAKEQGRDRVHVSEPDDKELKRHRSEMRWVGRIREALNENRFTLYRQSVVPVNNSEQRSSHTEMLLRMLDKEGKIIPPGRFLGAAEQYGLMPDIDRWVIEHSLRWLADEIHHCHSTITMAVNLSGQSLTAHGFLSEVINLIRDSQVPPEQICFEITETAAIANFETALTFMRVLHEMGCRFALDDFGSGMSSFAYLKQLPVDYLKIDGSYVRDLMHDPVDRAMVEAVNQIGHAMGIKTIAEYVEDYAILGELAAIGVDFAQGYAIDKPQPLTFAGDSTGTGTPQVKPGSTHG</sequence>
<reference evidence="8" key="1">
    <citation type="submission" date="2018-06" db="EMBL/GenBank/DDBJ databases">
        <authorList>
            <person name="Zhirakovskaya E."/>
        </authorList>
    </citation>
    <scope>NUCLEOTIDE SEQUENCE</scope>
</reference>
<gene>
    <name evidence="8" type="ORF">MNBD_GAMMA14-1545</name>
</gene>
<dbReference type="CDD" id="cd01949">
    <property type="entry name" value="GGDEF"/>
    <property type="match status" value="1"/>
</dbReference>
<dbReference type="GO" id="GO:0016020">
    <property type="term" value="C:membrane"/>
    <property type="evidence" value="ECO:0007669"/>
    <property type="project" value="InterPro"/>
</dbReference>
<dbReference type="PROSITE" id="PS50885">
    <property type="entry name" value="HAMP"/>
    <property type="match status" value="1"/>
</dbReference>
<evidence type="ECO:0000259" key="3">
    <source>
        <dbReference type="PROSITE" id="PS50113"/>
    </source>
</evidence>
<evidence type="ECO:0000259" key="6">
    <source>
        <dbReference type="PROSITE" id="PS50885"/>
    </source>
</evidence>
<evidence type="ECO:0000256" key="1">
    <source>
        <dbReference type="SAM" id="Phobius"/>
    </source>
</evidence>
<feature type="domain" description="PAC" evidence="3">
    <location>
        <begin position="330"/>
        <end position="383"/>
    </location>
</feature>
<organism evidence="8">
    <name type="scientific">hydrothermal vent metagenome</name>
    <dbReference type="NCBI Taxonomy" id="652676"/>
    <lineage>
        <taxon>unclassified sequences</taxon>
        <taxon>metagenomes</taxon>
        <taxon>ecological metagenomes</taxon>
    </lineage>
</organism>
<dbReference type="InterPro" id="IPR001633">
    <property type="entry name" value="EAL_dom"/>
</dbReference>
<dbReference type="InterPro" id="IPR013767">
    <property type="entry name" value="PAS_fold"/>
</dbReference>
<dbReference type="PROSITE" id="PS50112">
    <property type="entry name" value="PAS"/>
    <property type="match status" value="1"/>
</dbReference>
<keyword evidence="1" id="KW-0472">Membrane</keyword>
<dbReference type="InterPro" id="IPR000014">
    <property type="entry name" value="PAS"/>
</dbReference>
<evidence type="ECO:0000259" key="2">
    <source>
        <dbReference type="PROSITE" id="PS50112"/>
    </source>
</evidence>
<dbReference type="Gene3D" id="3.30.70.270">
    <property type="match status" value="1"/>
</dbReference>
<dbReference type="SMART" id="SM00052">
    <property type="entry name" value="EAL"/>
    <property type="match status" value="1"/>
</dbReference>
<dbReference type="PROSITE" id="PS50887">
    <property type="entry name" value="GGDEF"/>
    <property type="match status" value="1"/>
</dbReference>
<dbReference type="SUPFAM" id="SSF141868">
    <property type="entry name" value="EAL domain-like"/>
    <property type="match status" value="1"/>
</dbReference>
<dbReference type="InterPro" id="IPR043128">
    <property type="entry name" value="Rev_trsase/Diguanyl_cyclase"/>
</dbReference>
<feature type="domain" description="HAMP" evidence="6">
    <location>
        <begin position="183"/>
        <end position="234"/>
    </location>
</feature>
<dbReference type="CDD" id="cd00130">
    <property type="entry name" value="PAS"/>
    <property type="match status" value="1"/>
</dbReference>
<feature type="transmembrane region" description="Helical" evidence="1">
    <location>
        <begin position="31"/>
        <end position="51"/>
    </location>
</feature>